<accession>A0ACC0V292</accession>
<proteinExistence type="predicted"/>
<organism evidence="1 2">
    <name type="scientific">Trichothecium roseum</name>
    <dbReference type="NCBI Taxonomy" id="47278"/>
    <lineage>
        <taxon>Eukaryota</taxon>
        <taxon>Fungi</taxon>
        <taxon>Dikarya</taxon>
        <taxon>Ascomycota</taxon>
        <taxon>Pezizomycotina</taxon>
        <taxon>Sordariomycetes</taxon>
        <taxon>Hypocreomycetidae</taxon>
        <taxon>Hypocreales</taxon>
        <taxon>Hypocreales incertae sedis</taxon>
        <taxon>Trichothecium</taxon>
    </lineage>
</organism>
<evidence type="ECO:0000313" key="1">
    <source>
        <dbReference type="EMBL" id="KAI9900524.1"/>
    </source>
</evidence>
<reference evidence="1" key="1">
    <citation type="submission" date="2022-10" db="EMBL/GenBank/DDBJ databases">
        <title>Complete Genome of Trichothecium roseum strain YXFP-22015, a Plant Pathogen Isolated from Citrus.</title>
        <authorList>
            <person name="Wang Y."/>
            <person name="Zhu L."/>
        </authorList>
    </citation>
    <scope>NUCLEOTIDE SEQUENCE</scope>
    <source>
        <strain evidence="1">YXFP-22015</strain>
    </source>
</reference>
<sequence>MIEKLLEPYAADVIDLYFKKANICFPILDEVSFRRQYHENKDKISPALLACIYAHAMIYWDQMFPASHVRRPDSRFIWNLANTAVYSEIHLLPGMSIIKAIALNIAGRPTTSLIGNGVMLGSAVSMAYSLGLNHNPLGWEIPQQEKYLRMKIWWTILLHDRWASLAHGTPPHITPTHHDVPPPNLEYIFGGPGVVVNEAESQPASVFVALASLTDVLDMHLQYIYDFNKEKTPPRVANLELALSRWVESLTGAVRLIIMRGSHMDIPGASNLRLAYLTVKLLLQRIELEADKRILGASNGSGASGGGGVIGSGSGSGSTKSRRINPSASNVNHNNSNNNDGADDKGHGDRLRSRDLQARQTAEDILIMTQELTAEQLGDFWLSVSAFSYPAAVNFLLRCALETGTSPADLVASNGAFRIARGLIDALRSHRDGPNAWDLGDVCLAQHSEIVDKILLAAGAIPSSHGAGGPLDAGVSLDLHDFVMPDPSDIDQFFPDLWDPLQTAWM</sequence>
<keyword evidence="2" id="KW-1185">Reference proteome</keyword>
<gene>
    <name evidence="1" type="ORF">N3K66_004786</name>
</gene>
<protein>
    <submittedName>
        <fullName evidence="1">Uncharacterized protein</fullName>
    </submittedName>
</protein>
<dbReference type="EMBL" id="CM047943">
    <property type="protein sequence ID" value="KAI9900524.1"/>
    <property type="molecule type" value="Genomic_DNA"/>
</dbReference>
<name>A0ACC0V292_9HYPO</name>
<comment type="caution">
    <text evidence="1">The sequence shown here is derived from an EMBL/GenBank/DDBJ whole genome shotgun (WGS) entry which is preliminary data.</text>
</comment>
<evidence type="ECO:0000313" key="2">
    <source>
        <dbReference type="Proteomes" id="UP001163324"/>
    </source>
</evidence>
<dbReference type="Proteomes" id="UP001163324">
    <property type="component" value="Chromosome 4"/>
</dbReference>